<dbReference type="PANTHER" id="PTHR13696">
    <property type="entry name" value="P-LOOP CONTAINING NUCLEOSIDE TRIPHOSPHATE HYDROLASE"/>
    <property type="match status" value="1"/>
</dbReference>
<feature type="domain" description="HTH merR-type" evidence="1">
    <location>
        <begin position="53"/>
        <end position="99"/>
    </location>
</feature>
<dbReference type="SUPFAM" id="SSF46955">
    <property type="entry name" value="Putative DNA-binding domain"/>
    <property type="match status" value="1"/>
</dbReference>
<dbReference type="AlphaFoldDB" id="A0A5C1YSA8"/>
<reference evidence="3 4" key="1">
    <citation type="submission" date="2019-09" db="EMBL/GenBank/DDBJ databases">
        <title>Genome sequencing of strain KACC 21233.</title>
        <authorList>
            <person name="Heo J."/>
            <person name="Kim S.-J."/>
            <person name="Kim J.-S."/>
            <person name="Hong S.-B."/>
            <person name="Kwon S.-W."/>
        </authorList>
    </citation>
    <scope>NUCLEOTIDE SEQUENCE [LARGE SCALE GENOMIC DNA]</scope>
    <source>
        <strain evidence="3 4">KACC 21233</strain>
        <plasmid evidence="3 4">unnamed2</plasmid>
    </source>
</reference>
<feature type="domain" description="AAA" evidence="2">
    <location>
        <begin position="123"/>
        <end position="307"/>
    </location>
</feature>
<dbReference type="InterPro" id="IPR050678">
    <property type="entry name" value="DNA_Partitioning_ATPase"/>
</dbReference>
<dbReference type="InterPro" id="IPR017818">
    <property type="entry name" value="Plasmid_partition_RepA"/>
</dbReference>
<dbReference type="GO" id="GO:0006355">
    <property type="term" value="P:regulation of DNA-templated transcription"/>
    <property type="evidence" value="ECO:0007669"/>
    <property type="project" value="InterPro"/>
</dbReference>
<dbReference type="OrthoDB" id="9777757at2"/>
<dbReference type="PANTHER" id="PTHR13696:SF52">
    <property type="entry name" value="PARA FAMILY PROTEIN CT_582"/>
    <property type="match status" value="1"/>
</dbReference>
<sequence length="406" mass="45118">MQKATEIDVMHSEDNNTLDVLLSDQARALSSHLQAHRMELFPPRAQKALRSFQIGEVAKILGVKPGYLRNLALEGKGPIPEVGNGGRRTYSAEQMLELREYLDANARNGRRYMPTRSGSEELQVIAVVNFKGGSGKTTSAAHLAQGLALDGLRVLAIDLDPQASLSALHGFQPEFDVHENETLYGTIRYDDNRRPLSEIIRKTNFPGLDIVPGNIELSEFEYETPRFLASSDQASAIFFSRVDAALEDVEKDYDVVIIDCPPQLGYLTMSAVCAATGLLITVHPQMLDVMSMCQFLLMMSDVMTHLRNAGGNVSYNWVRYLLTRFEPSDAPQTNMAGFMRSLFGDHVLKFPMLKSTAVSDAAITKQTVFEIERKQFTGSTYDRALESVNAVNGEIRDLIFSAWGRN</sequence>
<dbReference type="InterPro" id="IPR009061">
    <property type="entry name" value="DNA-bd_dom_put_sf"/>
</dbReference>
<protein>
    <submittedName>
        <fullName evidence="3">Plasmid partitioning protein RepA</fullName>
    </submittedName>
</protein>
<dbReference type="InterPro" id="IPR000551">
    <property type="entry name" value="MerR-type_HTH_dom"/>
</dbReference>
<dbReference type="GO" id="GO:0003677">
    <property type="term" value="F:DNA binding"/>
    <property type="evidence" value="ECO:0007669"/>
    <property type="project" value="InterPro"/>
</dbReference>
<evidence type="ECO:0000259" key="1">
    <source>
        <dbReference type="Pfam" id="PF13411"/>
    </source>
</evidence>
<accession>A0A5C1YSA8</accession>
<name>A0A5C1YSA8_9PROT</name>
<organism evidence="3 4">
    <name type="scientific">Acetobacter vaccinii</name>
    <dbReference type="NCBI Taxonomy" id="2592655"/>
    <lineage>
        <taxon>Bacteria</taxon>
        <taxon>Pseudomonadati</taxon>
        <taxon>Pseudomonadota</taxon>
        <taxon>Alphaproteobacteria</taxon>
        <taxon>Acetobacterales</taxon>
        <taxon>Acetobacteraceae</taxon>
        <taxon>Acetobacter</taxon>
    </lineage>
</organism>
<dbReference type="NCBIfam" id="NF010443">
    <property type="entry name" value="PRK13869.1"/>
    <property type="match status" value="1"/>
</dbReference>
<dbReference type="Pfam" id="PF13411">
    <property type="entry name" value="MerR_1"/>
    <property type="match status" value="1"/>
</dbReference>
<dbReference type="Proteomes" id="UP000324536">
    <property type="component" value="Plasmid unnamed2"/>
</dbReference>
<keyword evidence="4" id="KW-1185">Reference proteome</keyword>
<dbReference type="SUPFAM" id="SSF52540">
    <property type="entry name" value="P-loop containing nucleoside triphosphate hydrolases"/>
    <property type="match status" value="1"/>
</dbReference>
<evidence type="ECO:0000313" key="4">
    <source>
        <dbReference type="Proteomes" id="UP000324536"/>
    </source>
</evidence>
<dbReference type="InterPro" id="IPR027417">
    <property type="entry name" value="P-loop_NTPase"/>
</dbReference>
<dbReference type="Pfam" id="PF13614">
    <property type="entry name" value="AAA_31"/>
    <property type="match status" value="1"/>
</dbReference>
<dbReference type="Gene3D" id="3.40.50.300">
    <property type="entry name" value="P-loop containing nucleotide triphosphate hydrolases"/>
    <property type="match status" value="1"/>
</dbReference>
<geneLocation type="plasmid" evidence="3">
    <name>unnamed2</name>
</geneLocation>
<keyword evidence="3" id="KW-0614">Plasmid</keyword>
<dbReference type="NCBIfam" id="TIGR03453">
    <property type="entry name" value="partition_RepA"/>
    <property type="match status" value="1"/>
</dbReference>
<dbReference type="KEGG" id="acek:FLP30_13940"/>
<evidence type="ECO:0000259" key="2">
    <source>
        <dbReference type="Pfam" id="PF13614"/>
    </source>
</evidence>
<dbReference type="CDD" id="cd02042">
    <property type="entry name" value="ParAB_family"/>
    <property type="match status" value="1"/>
</dbReference>
<dbReference type="RefSeq" id="WP_149280602.1">
    <property type="nucleotide sequence ID" value="NZ_CP043508.1"/>
</dbReference>
<proteinExistence type="predicted"/>
<dbReference type="InterPro" id="IPR025669">
    <property type="entry name" value="AAA_dom"/>
</dbReference>
<evidence type="ECO:0000313" key="3">
    <source>
        <dbReference type="EMBL" id="QEO18961.1"/>
    </source>
</evidence>
<dbReference type="EMBL" id="CP043508">
    <property type="protein sequence ID" value="QEO18961.1"/>
    <property type="molecule type" value="Genomic_DNA"/>
</dbReference>
<gene>
    <name evidence="3" type="primary">repA</name>
    <name evidence="3" type="ORF">FLP30_13940</name>
</gene>
<dbReference type="Gene3D" id="1.10.1660.10">
    <property type="match status" value="1"/>
</dbReference>